<dbReference type="Proteomes" id="UP000318102">
    <property type="component" value="Unassembled WGS sequence"/>
</dbReference>
<evidence type="ECO:0000256" key="1">
    <source>
        <dbReference type="SAM" id="Phobius"/>
    </source>
</evidence>
<dbReference type="AlphaFoldDB" id="A0A559IZQ7"/>
<dbReference type="EMBL" id="VNJK01000001">
    <property type="protein sequence ID" value="TVX93102.1"/>
    <property type="molecule type" value="Genomic_DNA"/>
</dbReference>
<organism evidence="2 3">
    <name type="scientific">Paenibacillus agilis</name>
    <dbReference type="NCBI Taxonomy" id="3020863"/>
    <lineage>
        <taxon>Bacteria</taxon>
        <taxon>Bacillati</taxon>
        <taxon>Bacillota</taxon>
        <taxon>Bacilli</taxon>
        <taxon>Bacillales</taxon>
        <taxon>Paenibacillaceae</taxon>
        <taxon>Paenibacillus</taxon>
    </lineage>
</organism>
<evidence type="ECO:0000313" key="2">
    <source>
        <dbReference type="EMBL" id="TVX93102.1"/>
    </source>
</evidence>
<reference evidence="2 3" key="1">
    <citation type="submission" date="2019-07" db="EMBL/GenBank/DDBJ databases">
        <authorList>
            <person name="Kim J."/>
        </authorList>
    </citation>
    <scope>NUCLEOTIDE SEQUENCE [LARGE SCALE GENOMIC DNA]</scope>
    <source>
        <strain evidence="2 3">N4</strain>
    </source>
</reference>
<keyword evidence="1" id="KW-1133">Transmembrane helix</keyword>
<feature type="transmembrane region" description="Helical" evidence="1">
    <location>
        <begin position="299"/>
        <end position="318"/>
    </location>
</feature>
<keyword evidence="1" id="KW-0812">Transmembrane</keyword>
<dbReference type="RefSeq" id="WP_144989256.1">
    <property type="nucleotide sequence ID" value="NZ_VNJK01000001.1"/>
</dbReference>
<feature type="transmembrane region" description="Helical" evidence="1">
    <location>
        <begin position="662"/>
        <end position="683"/>
    </location>
</feature>
<protein>
    <submittedName>
        <fullName evidence="2">GTPase SAR1</fullName>
    </submittedName>
</protein>
<sequence>MLSLNSLLSAAIIFALIGLLLWKLSERMMRQPWMNKLVFKSRNQQTNIIKIFLQRSYYWFGRIIGLKHKRAKVYQQLLVIYGYDERLLREKVATVIWAIIIVLSGILLVFISFKQDWVSLLMLILVLRVADDLCIQMFAQQAELKVLSQSAQAFSTIRHAYQRHQMVELAVEEALERSSPLIRPHLTRLLACIYEYDTDAALVKYDDAAPNRHYRLFARLARLVAEYGDPKEDNRSSFLQGLSMMIRDMQSEHLMRMKLDTFLKGLKIIAVIPILFANPIEQWGRAYFPDMARFYDSRIGWYVQVIVLLTVIVSHWLLEQLQWRKSIAEKSKNEEARKHIDILRLKFVRSIVYRWMRGISASRLSANAYLLKDANEPLSLERWYAKRLVYASVTMLISISMAIIIHVVIQQQQSFSPLWGVLPRGDAKSTVQWDGSSYSQPTSSEWNTEQAELHKKWVGDVLTKSSNREEQELLIQELASLKYPSWSQERVLQLSKHLLNLAYEQEIGLLWWWELLVAFALSVLAYYTPLGMMIFKKRLRNMEIRLELSHFYSLALLLRAFERMTSEQMLDWMMRSSVCCKEAIHRCLLHWDSGPEQSLQQLREDIPYPDFVRFVDQLELGFDQIPIKQAFDDAEQSWWFEQDMRKQEEEKIIESKAVWGRWFGFAPMYAIVFLYLVIPLVWLSAQQMTHSFSQIQRL</sequence>
<feature type="transmembrane region" description="Helical" evidence="1">
    <location>
        <begin position="6"/>
        <end position="24"/>
    </location>
</feature>
<evidence type="ECO:0000313" key="3">
    <source>
        <dbReference type="Proteomes" id="UP000318102"/>
    </source>
</evidence>
<comment type="caution">
    <text evidence="2">The sequence shown here is derived from an EMBL/GenBank/DDBJ whole genome shotgun (WGS) entry which is preliminary data.</text>
</comment>
<gene>
    <name evidence="2" type="ORF">FPZ44_08535</name>
</gene>
<accession>A0A559IZQ7</accession>
<keyword evidence="1" id="KW-0472">Membrane</keyword>
<feature type="transmembrane region" description="Helical" evidence="1">
    <location>
        <begin position="261"/>
        <end position="279"/>
    </location>
</feature>
<feature type="transmembrane region" description="Helical" evidence="1">
    <location>
        <begin position="510"/>
        <end position="535"/>
    </location>
</feature>
<name>A0A559IZQ7_9BACL</name>
<feature type="transmembrane region" description="Helical" evidence="1">
    <location>
        <begin position="92"/>
        <end position="111"/>
    </location>
</feature>
<dbReference type="OrthoDB" id="2662505at2"/>
<keyword evidence="3" id="KW-1185">Reference proteome</keyword>
<proteinExistence type="predicted"/>
<feature type="transmembrane region" description="Helical" evidence="1">
    <location>
        <begin position="388"/>
        <end position="409"/>
    </location>
</feature>